<dbReference type="SUPFAM" id="SSF88723">
    <property type="entry name" value="PIN domain-like"/>
    <property type="match status" value="1"/>
</dbReference>
<dbReference type="Gene3D" id="3.40.50.1010">
    <property type="entry name" value="5'-nuclease"/>
    <property type="match status" value="1"/>
</dbReference>
<sequence>MVLVPRYVIDPRVALHLASSGTQVDAAHQLLAPALLRSQVLSALYAAVRRGGLTRAEADRQLDSVRGLRLRLLGDRVLQRVAWEVADELGWPDTLDAEYVALTRLQADALVTLDAALAGQAARLVPVAPLDALL</sequence>
<dbReference type="InterPro" id="IPR044153">
    <property type="entry name" value="PIN_Pae0151-like"/>
</dbReference>
<gene>
    <name evidence="1" type="ORF">CLV35_3032</name>
</gene>
<dbReference type="CDD" id="cd09873">
    <property type="entry name" value="PIN_Pae0151-like"/>
    <property type="match status" value="1"/>
</dbReference>
<dbReference type="Proteomes" id="UP000281955">
    <property type="component" value="Unassembled WGS sequence"/>
</dbReference>
<organism evidence="1 2">
    <name type="scientific">Motilibacter peucedani</name>
    <dbReference type="NCBI Taxonomy" id="598650"/>
    <lineage>
        <taxon>Bacteria</taxon>
        <taxon>Bacillati</taxon>
        <taxon>Actinomycetota</taxon>
        <taxon>Actinomycetes</taxon>
        <taxon>Motilibacterales</taxon>
        <taxon>Motilibacteraceae</taxon>
        <taxon>Motilibacter</taxon>
    </lineage>
</organism>
<reference evidence="1 2" key="1">
    <citation type="submission" date="2018-10" db="EMBL/GenBank/DDBJ databases">
        <title>Genomic Encyclopedia of Archaeal and Bacterial Type Strains, Phase II (KMG-II): from individual species to whole genera.</title>
        <authorList>
            <person name="Goeker M."/>
        </authorList>
    </citation>
    <scope>NUCLEOTIDE SEQUENCE [LARGE SCALE GENOMIC DNA]</scope>
    <source>
        <strain evidence="1 2">RP-AC37</strain>
    </source>
</reference>
<accession>A0A420XNC8</accession>
<dbReference type="InParanoid" id="A0A420XNC8"/>
<comment type="caution">
    <text evidence="1">The sequence shown here is derived from an EMBL/GenBank/DDBJ whole genome shotgun (WGS) entry which is preliminary data.</text>
</comment>
<dbReference type="AlphaFoldDB" id="A0A420XNC8"/>
<protein>
    <submittedName>
        <fullName evidence="1">Putative nucleic acid-binding protein</fullName>
    </submittedName>
</protein>
<dbReference type="EMBL" id="RBWV01000013">
    <property type="protein sequence ID" value="RKS72781.1"/>
    <property type="molecule type" value="Genomic_DNA"/>
</dbReference>
<proteinExistence type="predicted"/>
<evidence type="ECO:0000313" key="1">
    <source>
        <dbReference type="EMBL" id="RKS72781.1"/>
    </source>
</evidence>
<dbReference type="InterPro" id="IPR029060">
    <property type="entry name" value="PIN-like_dom_sf"/>
</dbReference>
<name>A0A420XNC8_9ACTN</name>
<evidence type="ECO:0000313" key="2">
    <source>
        <dbReference type="Proteomes" id="UP000281955"/>
    </source>
</evidence>
<keyword evidence="2" id="KW-1185">Reference proteome</keyword>